<comment type="caution">
    <text evidence="3">The sequence shown here is derived from an EMBL/GenBank/DDBJ whole genome shotgun (WGS) entry which is preliminary data.</text>
</comment>
<accession>A0A850QCA3</accession>
<evidence type="ECO:0000313" key="4">
    <source>
        <dbReference type="Proteomes" id="UP000588051"/>
    </source>
</evidence>
<name>A0A850QCA3_9BURK</name>
<protein>
    <submittedName>
        <fullName evidence="3">TIGR02099 family protein</fullName>
    </submittedName>
</protein>
<keyword evidence="4" id="KW-1185">Reference proteome</keyword>
<proteinExistence type="predicted"/>
<reference evidence="3 4" key="1">
    <citation type="submission" date="2020-06" db="EMBL/GenBank/DDBJ databases">
        <authorList>
            <person name="Qiu C."/>
            <person name="Liu Z."/>
        </authorList>
    </citation>
    <scope>NUCLEOTIDE SEQUENCE [LARGE SCALE GENOMIC DNA]</scope>
    <source>
        <strain evidence="3 4">EM 1</strain>
    </source>
</reference>
<dbReference type="EMBL" id="JABXYJ010000002">
    <property type="protein sequence ID" value="NVO77201.1"/>
    <property type="molecule type" value="Genomic_DNA"/>
</dbReference>
<dbReference type="Proteomes" id="UP000588051">
    <property type="component" value="Unassembled WGS sequence"/>
</dbReference>
<dbReference type="PANTHER" id="PTHR38690:SF1">
    <property type="entry name" value="PROTEASE"/>
    <property type="match status" value="1"/>
</dbReference>
<dbReference type="InterPro" id="IPR025263">
    <property type="entry name" value="YhdP_central"/>
</dbReference>
<evidence type="ECO:0000313" key="3">
    <source>
        <dbReference type="EMBL" id="NVO77201.1"/>
    </source>
</evidence>
<keyword evidence="1" id="KW-0812">Transmembrane</keyword>
<dbReference type="InterPro" id="IPR011836">
    <property type="entry name" value="YhdP"/>
</dbReference>
<sequence>MTEDASSPHSAEQAARPPVWQRAGTHLWFACGGCLRWFLRLALVLYFLFVALILVSRYVLLPQVANYKPQVEQLVSRSIGRVVTIQALQASWQGMNPQLVLENVVLHDQNGQAALALPEIRTTLSWWSLMVANLRFNRIELNRPVLNMQRDAGGQIYIGGFLIDPRQSGDGKGLDWVLEQHQIVIHDGLLRWNDQYRQAPELQLRQVNLLLQNQWRHHRFALRATPAAGLSAPLDIRGDMLHPAFTRKISDFNIWAGDLYVDLHQTDLNQLSAYVDYPVLIQRGFGSVRSWLRWERGRVADLTADLKLSNVQGKLGRDLPELDMSEISGRVIASEKIDLGKKYLPSIFGKAGHTIALENFSMKGRDGMTMPATTIRESFTPGSNGQPERVELYAKFLDLEMLANFAEHLPLPADQRQMLADFAPKGQLKEFSANWQGSYPEIAAYKVKGEFIQLSMAPQAAQLARPKTARNPAKAAVPAIPGFENLSGTIDANDQDGHFALDSRDLSLRLSSYFVDPLMPFNRLQMQASWKFDKDDKLLFQIAKMDMVQDSMHASLSGRHVLPMRQSAQPQPGEVDLNVHIQGFDLKQLDRYIPTVAEEDLRHWLTRGILDGRADDVSVRIKGDLAYFPFSASDAHARGKGEFLVKGNLSGGKLDFTAGALSDNGKTALWPVIDDINGSFIFDRARMEIHGDTAKSQGVELRKVKAVIPDLLTSGSVLNIEGNVGGSLQNMLGYVAASPVSGWLGHFLDETKAGSAAALNLKLQLPLQHLIDAKVQGALQLMNNEVALQPGIPVVSAASGRLEFNERGVNLGTLKGYALGGPVAISGGSQKDSSIRIRLDGSATGEGLSQFLPATYREQLSGRVSGTTRYTASINVKKQLPEIVIESGLQGLALNFPAPLKKNSAELLPLRIDIQPQVSADSTIWQDELRVNLGNLLHARYWRKKAADKAATWQVVRGGIGVNAAAPEPAAGLVVNIDTPVLQADEWRALTGLSAGSNSAGDNRSTGAVSLDIRPYLDASVMAVRTGQLHILGKQLDQVVLGVSHLNDTWQANIDARQVSGHFSWTDNPARPGPGNISARLSKLIIPHSAASEVSDLLEGKNAGTQIPGLDIVAEQFELLDRKLGRLELQAGNQTNAGASEWLLNKVWLKNPDAELRASGKWSSRNDDGNTQLDYVLDIANSGQLLERLGFPHVLSGGRGRLEGDIRWAGLPFEMDIPSMNGKVKLDLSAGQFLKVDPGAAKLLGVLSMQSLPRRLTLDFRDIFSEGFAFDAITGTARIQQGIAKTDNLKMRGVNATVVMSGQADIVRESQQLHVVVIPVINAGAASVVYGLAVNPVIGLGTFLAQLFLREPLAKAFTFEYLISGPWKDPVVKKLERFDSGELAATHGQPAINKGDE</sequence>
<dbReference type="RefSeq" id="WP_176802455.1">
    <property type="nucleotide sequence ID" value="NZ_JABXYJ010000002.1"/>
</dbReference>
<dbReference type="Pfam" id="PF13116">
    <property type="entry name" value="YhdP"/>
    <property type="match status" value="1"/>
</dbReference>
<keyword evidence="1" id="KW-1133">Transmembrane helix</keyword>
<evidence type="ECO:0000259" key="2">
    <source>
        <dbReference type="Pfam" id="PF13116"/>
    </source>
</evidence>
<organism evidence="3 4">
    <name type="scientific">Undibacterium oligocarboniphilum</name>
    <dbReference type="NCBI Taxonomy" id="666702"/>
    <lineage>
        <taxon>Bacteria</taxon>
        <taxon>Pseudomonadati</taxon>
        <taxon>Pseudomonadota</taxon>
        <taxon>Betaproteobacteria</taxon>
        <taxon>Burkholderiales</taxon>
        <taxon>Oxalobacteraceae</taxon>
        <taxon>Undibacterium</taxon>
    </lineage>
</organism>
<dbReference type="NCBIfam" id="TIGR02099">
    <property type="entry name" value="YhdP family protein"/>
    <property type="match status" value="1"/>
</dbReference>
<evidence type="ECO:0000256" key="1">
    <source>
        <dbReference type="SAM" id="Phobius"/>
    </source>
</evidence>
<feature type="transmembrane region" description="Helical" evidence="1">
    <location>
        <begin position="37"/>
        <end position="60"/>
    </location>
</feature>
<feature type="domain" description="YhdP central" evidence="2">
    <location>
        <begin position="36"/>
        <end position="1372"/>
    </location>
</feature>
<dbReference type="PANTHER" id="PTHR38690">
    <property type="entry name" value="PROTEASE-RELATED"/>
    <property type="match status" value="1"/>
</dbReference>
<keyword evidence="1" id="KW-0472">Membrane</keyword>
<gene>
    <name evidence="3" type="ORF">HV832_05090</name>
</gene>